<feature type="transmembrane region" description="Helical" evidence="1">
    <location>
        <begin position="28"/>
        <end position="48"/>
    </location>
</feature>
<dbReference type="Proteomes" id="UP000035350">
    <property type="component" value="Unassembled WGS sequence"/>
</dbReference>
<gene>
    <name evidence="2" type="ORF">B4147_5944</name>
</gene>
<dbReference type="PATRIC" id="fig|1396.433.peg.297"/>
<reference evidence="2 3" key="1">
    <citation type="journal article" date="2015" name="Genome Announc.">
        <title>Next-Generation Whole-Genome Sequencing of Eight Strains of Bacillus cereus, Isolated from Food.</title>
        <authorList>
            <person name="Krawczyk A.O."/>
            <person name="de Jong A."/>
            <person name="Eijlander R.T."/>
            <person name="Berendsen E.M."/>
            <person name="Holsappel S."/>
            <person name="Wells-Bennik M.H."/>
            <person name="Kuipers O.P."/>
        </authorList>
    </citation>
    <scope>NUCLEOTIDE SEQUENCE [LARGE SCALE GENOMIC DNA]</scope>
    <source>
        <strain evidence="2 3">B4147</strain>
    </source>
</reference>
<evidence type="ECO:0000313" key="2">
    <source>
        <dbReference type="EMBL" id="KKZ91370.1"/>
    </source>
</evidence>
<dbReference type="RefSeq" id="WP_046960166.1">
    <property type="nucleotide sequence ID" value="NZ_LCYN01000033.1"/>
</dbReference>
<sequence length="66" mass="7472">MRLPSVLECVSVIGNIQPIMTVPTTEGLLRALTFFIVIWILISVFCIYHKYATNKAENSNSRDQSK</sequence>
<evidence type="ECO:0000256" key="1">
    <source>
        <dbReference type="SAM" id="Phobius"/>
    </source>
</evidence>
<dbReference type="AlphaFoldDB" id="A0A0G8BV27"/>
<protein>
    <submittedName>
        <fullName evidence="2">Uncharacterized protein</fullName>
    </submittedName>
</protein>
<name>A0A0G8BV27_9BACI</name>
<keyword evidence="1" id="KW-0812">Transmembrane</keyword>
<keyword evidence="1" id="KW-1133">Transmembrane helix</keyword>
<reference evidence="3" key="2">
    <citation type="submission" date="2015-04" db="EMBL/GenBank/DDBJ databases">
        <title>Draft Genome Sequences of Eight Spore-Forming Food Isolates of Bacillus cereus Genome sequencing.</title>
        <authorList>
            <person name="Krawcyk A.O."/>
            <person name="de Jong A."/>
            <person name="Eijlander R.T."/>
            <person name="Berendsen E.M."/>
            <person name="Holsappel S."/>
            <person name="Wells-Bennik M."/>
            <person name="Kuipers O.P."/>
        </authorList>
    </citation>
    <scope>NUCLEOTIDE SEQUENCE [LARGE SCALE GENOMIC DNA]</scope>
    <source>
        <strain evidence="3">B4147</strain>
    </source>
</reference>
<dbReference type="EMBL" id="LCYN01000033">
    <property type="protein sequence ID" value="KKZ91370.1"/>
    <property type="molecule type" value="Genomic_DNA"/>
</dbReference>
<proteinExistence type="predicted"/>
<keyword evidence="1" id="KW-0472">Membrane</keyword>
<comment type="caution">
    <text evidence="2">The sequence shown here is derived from an EMBL/GenBank/DDBJ whole genome shotgun (WGS) entry which is preliminary data.</text>
</comment>
<accession>A0A0G8BV27</accession>
<evidence type="ECO:0000313" key="3">
    <source>
        <dbReference type="Proteomes" id="UP000035350"/>
    </source>
</evidence>
<organism evidence="2 3">
    <name type="scientific">Bacillus wiedmannii</name>
    <dbReference type="NCBI Taxonomy" id="1890302"/>
    <lineage>
        <taxon>Bacteria</taxon>
        <taxon>Bacillati</taxon>
        <taxon>Bacillota</taxon>
        <taxon>Bacilli</taxon>
        <taxon>Bacillales</taxon>
        <taxon>Bacillaceae</taxon>
        <taxon>Bacillus</taxon>
        <taxon>Bacillus cereus group</taxon>
    </lineage>
</organism>